<organism evidence="1 2">
    <name type="scientific">Pseudozyma antarctica</name>
    <name type="common">Yeast</name>
    <name type="synonym">Candida antarctica</name>
    <dbReference type="NCBI Taxonomy" id="84753"/>
    <lineage>
        <taxon>Eukaryota</taxon>
        <taxon>Fungi</taxon>
        <taxon>Dikarya</taxon>
        <taxon>Basidiomycota</taxon>
        <taxon>Ustilaginomycotina</taxon>
        <taxon>Ustilaginomycetes</taxon>
        <taxon>Ustilaginales</taxon>
        <taxon>Ustilaginaceae</taxon>
        <taxon>Moesziomyces</taxon>
    </lineage>
</organism>
<protein>
    <submittedName>
        <fullName evidence="1">Uncharacterized protein</fullName>
    </submittedName>
</protein>
<evidence type="ECO:0000313" key="1">
    <source>
        <dbReference type="EMBL" id="GAK65734.1"/>
    </source>
</evidence>
<dbReference type="GeneID" id="26304763"/>
<dbReference type="EMBL" id="DF830077">
    <property type="protein sequence ID" value="GAK65734.1"/>
    <property type="molecule type" value="Genomic_DNA"/>
</dbReference>
<dbReference type="AlphaFoldDB" id="A0A081CGD8"/>
<proteinExistence type="predicted"/>
<sequence>MKFSLAAIFGLAMMLSHTVLSAPIPSPKPIEDILPYQFPDAANGQIIASGDSASAIPALLAAGFNPNDNSRLHGN</sequence>
<dbReference type="RefSeq" id="XP_014655896.1">
    <property type="nucleotide sequence ID" value="XM_014800410.1"/>
</dbReference>
<name>A0A081CGD8_PSEA2</name>
<evidence type="ECO:0000313" key="2">
    <source>
        <dbReference type="Proteomes" id="UP000053758"/>
    </source>
</evidence>
<gene>
    <name evidence="1" type="ORF">PAN0_010c3954</name>
</gene>
<keyword evidence="2" id="KW-1185">Reference proteome</keyword>
<dbReference type="HOGENOM" id="CLU_190162_0_0_1"/>
<reference evidence="2" key="1">
    <citation type="journal article" date="2014" name="Genome Announc.">
        <title>Draft Genome Sequence of the Yeast Pseudozyma antarctica Type Strain JCM10317, a Producer of the Glycolipid Biosurfactants, Mannosylerythritol Lipids.</title>
        <authorList>
            <person name="Saika A."/>
            <person name="Koike H."/>
            <person name="Hori T."/>
            <person name="Fukuoka T."/>
            <person name="Sato S."/>
            <person name="Habe H."/>
            <person name="Kitamoto D."/>
            <person name="Morita T."/>
        </authorList>
    </citation>
    <scope>NUCLEOTIDE SEQUENCE [LARGE SCALE GENOMIC DNA]</scope>
    <source>
        <strain evidence="2">JCM 10317</strain>
    </source>
</reference>
<dbReference type="Proteomes" id="UP000053758">
    <property type="component" value="Unassembled WGS sequence"/>
</dbReference>
<accession>A0A081CGD8</accession>
<dbReference type="OrthoDB" id="2543666at2759"/>